<comment type="caution">
    <text evidence="1">The sequence shown here is derived from an EMBL/GenBank/DDBJ whole genome shotgun (WGS) entry which is preliminary data.</text>
</comment>
<proteinExistence type="predicted"/>
<dbReference type="EMBL" id="MU275873">
    <property type="protein sequence ID" value="KAI0049388.1"/>
    <property type="molecule type" value="Genomic_DNA"/>
</dbReference>
<gene>
    <name evidence="1" type="ORF">FA95DRAFT_1677515</name>
</gene>
<sequence length="271" mass="30019">MSVPTRVPVPSRSALRPERGVTQPPTARIISNKRPTHFLALPIGHHAALRSSISSLTSALLSDNPPIPGLDSSIIVPARRLHLTLGVMSLDLPEYPNLTLAAARQTLRALQPRIHQLLQGERLRVGLDRLDIMKPERGNPERAHVLYVGPDLSSAAGHKLRMVCERIQQEFRTAGLLLDDRPLKLHCTILNTVYRRPKPRGARQPFSYRALLESETMRGMIAGPVQARRPVNVELGVWDIDELQICEMGSWGPEGEYVRVAGCDLSIPHAA</sequence>
<reference evidence="1" key="2">
    <citation type="journal article" date="2022" name="New Phytol.">
        <title>Evolutionary transition to the ectomycorrhizal habit in the genomes of a hyperdiverse lineage of mushroom-forming fungi.</title>
        <authorList>
            <person name="Looney B."/>
            <person name="Miyauchi S."/>
            <person name="Morin E."/>
            <person name="Drula E."/>
            <person name="Courty P.E."/>
            <person name="Kohler A."/>
            <person name="Kuo A."/>
            <person name="LaButti K."/>
            <person name="Pangilinan J."/>
            <person name="Lipzen A."/>
            <person name="Riley R."/>
            <person name="Andreopoulos W."/>
            <person name="He G."/>
            <person name="Johnson J."/>
            <person name="Nolan M."/>
            <person name="Tritt A."/>
            <person name="Barry K.W."/>
            <person name="Grigoriev I.V."/>
            <person name="Nagy L.G."/>
            <person name="Hibbett D."/>
            <person name="Henrissat B."/>
            <person name="Matheny P.B."/>
            <person name="Labbe J."/>
            <person name="Martin F.M."/>
        </authorList>
    </citation>
    <scope>NUCLEOTIDE SEQUENCE</scope>
    <source>
        <strain evidence="1">FP105234-sp</strain>
    </source>
</reference>
<accession>A0ACB8S0Q3</accession>
<dbReference type="Proteomes" id="UP000814033">
    <property type="component" value="Unassembled WGS sequence"/>
</dbReference>
<evidence type="ECO:0000313" key="2">
    <source>
        <dbReference type="Proteomes" id="UP000814033"/>
    </source>
</evidence>
<keyword evidence="2" id="KW-1185">Reference proteome</keyword>
<reference evidence="1" key="1">
    <citation type="submission" date="2021-02" db="EMBL/GenBank/DDBJ databases">
        <authorList>
            <consortium name="DOE Joint Genome Institute"/>
            <person name="Ahrendt S."/>
            <person name="Looney B.P."/>
            <person name="Miyauchi S."/>
            <person name="Morin E."/>
            <person name="Drula E."/>
            <person name="Courty P.E."/>
            <person name="Chicoki N."/>
            <person name="Fauchery L."/>
            <person name="Kohler A."/>
            <person name="Kuo A."/>
            <person name="Labutti K."/>
            <person name="Pangilinan J."/>
            <person name="Lipzen A."/>
            <person name="Riley R."/>
            <person name="Andreopoulos W."/>
            <person name="He G."/>
            <person name="Johnson J."/>
            <person name="Barry K.W."/>
            <person name="Grigoriev I.V."/>
            <person name="Nagy L."/>
            <person name="Hibbett D."/>
            <person name="Henrissat B."/>
            <person name="Matheny P.B."/>
            <person name="Labbe J."/>
            <person name="Martin F."/>
        </authorList>
    </citation>
    <scope>NUCLEOTIDE SEQUENCE</scope>
    <source>
        <strain evidence="1">FP105234-sp</strain>
    </source>
</reference>
<evidence type="ECO:0000313" key="1">
    <source>
        <dbReference type="EMBL" id="KAI0049388.1"/>
    </source>
</evidence>
<organism evidence="1 2">
    <name type="scientific">Auriscalpium vulgare</name>
    <dbReference type="NCBI Taxonomy" id="40419"/>
    <lineage>
        <taxon>Eukaryota</taxon>
        <taxon>Fungi</taxon>
        <taxon>Dikarya</taxon>
        <taxon>Basidiomycota</taxon>
        <taxon>Agaricomycotina</taxon>
        <taxon>Agaricomycetes</taxon>
        <taxon>Russulales</taxon>
        <taxon>Auriscalpiaceae</taxon>
        <taxon>Auriscalpium</taxon>
    </lineage>
</organism>
<name>A0ACB8S0Q3_9AGAM</name>
<protein>
    <submittedName>
        <fullName evidence="1">Uncharacterized protein</fullName>
    </submittedName>
</protein>